<comment type="caution">
    <text evidence="2">The sequence shown here is derived from an EMBL/GenBank/DDBJ whole genome shotgun (WGS) entry which is preliminary data.</text>
</comment>
<feature type="region of interest" description="Disordered" evidence="1">
    <location>
        <begin position="78"/>
        <end position="103"/>
    </location>
</feature>
<dbReference type="Proteomes" id="UP000001340">
    <property type="component" value="Unassembled WGS sequence"/>
</dbReference>
<proteinExistence type="predicted"/>
<evidence type="ECO:0000256" key="1">
    <source>
        <dbReference type="SAM" id="MobiDB-lite"/>
    </source>
</evidence>
<evidence type="ECO:0000313" key="3">
    <source>
        <dbReference type="Proteomes" id="UP000001340"/>
    </source>
</evidence>
<protein>
    <submittedName>
        <fullName evidence="2">Uncharacterized protein</fullName>
    </submittedName>
</protein>
<dbReference type="AlphaFoldDB" id="A0A0E2D200"/>
<accession>A0A0E2D200</accession>
<gene>
    <name evidence="2" type="ORF">LEP1GSC105_3579</name>
</gene>
<reference evidence="2 3" key="1">
    <citation type="submission" date="2012-10" db="EMBL/GenBank/DDBJ databases">
        <authorList>
            <person name="Harkins D.M."/>
            <person name="Durkin A.S."/>
            <person name="Brinkac L.M."/>
            <person name="Haft D.H."/>
            <person name="Selengut J.D."/>
            <person name="Sanka R."/>
            <person name="DePew J."/>
            <person name="Purushe J."/>
            <person name="Chanthongthip A."/>
            <person name="Lattana O."/>
            <person name="Phetsouvanh R."/>
            <person name="Newton P.N."/>
            <person name="Vinetz J.M."/>
            <person name="Sutton G.G."/>
            <person name="Nierman W.C."/>
            <person name="Fouts D.E."/>
        </authorList>
    </citation>
    <scope>NUCLEOTIDE SEQUENCE [LARGE SCALE GENOMIC DNA]</scope>
    <source>
        <strain evidence="2 3">UI 12758</strain>
    </source>
</reference>
<sequence>MKLNKFRKISGKTLIVVFVLLLNGCFNINLPPGNITNCQLILVLIAEDLDAWARHTPTEEQLNKTNNLIAYYASHCDGTESKKHKRKKKNDPIYNLSGKKDEY</sequence>
<name>A0A0E2D200_LEPIR</name>
<dbReference type="EMBL" id="AHNR02000061">
    <property type="protein sequence ID" value="EKR53906.1"/>
    <property type="molecule type" value="Genomic_DNA"/>
</dbReference>
<dbReference type="RefSeq" id="WP_000773450.1">
    <property type="nucleotide sequence ID" value="NZ_AHNR02000061.1"/>
</dbReference>
<organism evidence="2 3">
    <name type="scientific">Leptospira interrogans str. UI 12758</name>
    <dbReference type="NCBI Taxonomy" id="1049938"/>
    <lineage>
        <taxon>Bacteria</taxon>
        <taxon>Pseudomonadati</taxon>
        <taxon>Spirochaetota</taxon>
        <taxon>Spirochaetia</taxon>
        <taxon>Leptospirales</taxon>
        <taxon>Leptospiraceae</taxon>
        <taxon>Leptospira</taxon>
    </lineage>
</organism>
<evidence type="ECO:0000313" key="2">
    <source>
        <dbReference type="EMBL" id="EKR53906.1"/>
    </source>
</evidence>